<dbReference type="AlphaFoldDB" id="A0A0A9BUB8"/>
<reference evidence="1" key="2">
    <citation type="journal article" date="2015" name="Data Brief">
        <title>Shoot transcriptome of the giant reed, Arundo donax.</title>
        <authorList>
            <person name="Barrero R.A."/>
            <person name="Guerrero F.D."/>
            <person name="Moolhuijzen P."/>
            <person name="Goolsby J.A."/>
            <person name="Tidwell J."/>
            <person name="Bellgard S.E."/>
            <person name="Bellgard M.I."/>
        </authorList>
    </citation>
    <scope>NUCLEOTIDE SEQUENCE</scope>
    <source>
        <tissue evidence="1">Shoot tissue taken approximately 20 cm above the soil surface</tissue>
    </source>
</reference>
<protein>
    <submittedName>
        <fullName evidence="1">Uncharacterized protein</fullName>
    </submittedName>
</protein>
<organism evidence="1">
    <name type="scientific">Arundo donax</name>
    <name type="common">Giant reed</name>
    <name type="synonym">Donax arundinaceus</name>
    <dbReference type="NCBI Taxonomy" id="35708"/>
    <lineage>
        <taxon>Eukaryota</taxon>
        <taxon>Viridiplantae</taxon>
        <taxon>Streptophyta</taxon>
        <taxon>Embryophyta</taxon>
        <taxon>Tracheophyta</taxon>
        <taxon>Spermatophyta</taxon>
        <taxon>Magnoliopsida</taxon>
        <taxon>Liliopsida</taxon>
        <taxon>Poales</taxon>
        <taxon>Poaceae</taxon>
        <taxon>PACMAD clade</taxon>
        <taxon>Arundinoideae</taxon>
        <taxon>Arundineae</taxon>
        <taxon>Arundo</taxon>
    </lineage>
</organism>
<accession>A0A0A9BUB8</accession>
<name>A0A0A9BUB8_ARUDO</name>
<sequence length="32" mass="3367">MHVPSWVCSPVVVMRAVLVLMVPGDSGGFPQA</sequence>
<reference evidence="1" key="1">
    <citation type="submission" date="2014-09" db="EMBL/GenBank/DDBJ databases">
        <authorList>
            <person name="Magalhaes I.L.F."/>
            <person name="Oliveira U."/>
            <person name="Santos F.R."/>
            <person name="Vidigal T.H.D.A."/>
            <person name="Brescovit A.D."/>
            <person name="Santos A.J."/>
        </authorList>
    </citation>
    <scope>NUCLEOTIDE SEQUENCE</scope>
    <source>
        <tissue evidence="1">Shoot tissue taken approximately 20 cm above the soil surface</tissue>
    </source>
</reference>
<dbReference type="EMBL" id="GBRH01232092">
    <property type="protein sequence ID" value="JAD65803.1"/>
    <property type="molecule type" value="Transcribed_RNA"/>
</dbReference>
<evidence type="ECO:0000313" key="1">
    <source>
        <dbReference type="EMBL" id="JAD65803.1"/>
    </source>
</evidence>
<proteinExistence type="predicted"/>